<protein>
    <submittedName>
        <fullName evidence="1">Uncharacterized protein</fullName>
    </submittedName>
</protein>
<accession>A0ACC1NEH2</accession>
<organism evidence="1 2">
    <name type="scientific">Trametes sanguinea</name>
    <dbReference type="NCBI Taxonomy" id="158606"/>
    <lineage>
        <taxon>Eukaryota</taxon>
        <taxon>Fungi</taxon>
        <taxon>Dikarya</taxon>
        <taxon>Basidiomycota</taxon>
        <taxon>Agaricomycotina</taxon>
        <taxon>Agaricomycetes</taxon>
        <taxon>Polyporales</taxon>
        <taxon>Polyporaceae</taxon>
        <taxon>Trametes</taxon>
    </lineage>
</organism>
<proteinExistence type="predicted"/>
<dbReference type="EMBL" id="JANSHE010004463">
    <property type="protein sequence ID" value="KAJ2977314.1"/>
    <property type="molecule type" value="Genomic_DNA"/>
</dbReference>
<gene>
    <name evidence="1" type="ORF">NUW54_g11435</name>
</gene>
<reference evidence="1" key="1">
    <citation type="submission" date="2022-08" db="EMBL/GenBank/DDBJ databases">
        <title>Genome Sequence of Pycnoporus sanguineus.</title>
        <authorList>
            <person name="Buettner E."/>
        </authorList>
    </citation>
    <scope>NUCLEOTIDE SEQUENCE</scope>
    <source>
        <strain evidence="1">CG-C14</strain>
    </source>
</reference>
<keyword evidence="2" id="KW-1185">Reference proteome</keyword>
<name>A0ACC1NEH2_9APHY</name>
<sequence>MKLITVIPDLVAKINEELPPEIRLWSIIRVQNSFNARTTCDSRKYTYFFPSYLMIPPKPGSGLWNSLKAQGAECAPHPFWENAESTATPQEATCLPGGRAGAGAFPEEA</sequence>
<evidence type="ECO:0000313" key="1">
    <source>
        <dbReference type="EMBL" id="KAJ2977314.1"/>
    </source>
</evidence>
<evidence type="ECO:0000313" key="2">
    <source>
        <dbReference type="Proteomes" id="UP001144978"/>
    </source>
</evidence>
<comment type="caution">
    <text evidence="1">The sequence shown here is derived from an EMBL/GenBank/DDBJ whole genome shotgun (WGS) entry which is preliminary data.</text>
</comment>
<dbReference type="Proteomes" id="UP001144978">
    <property type="component" value="Unassembled WGS sequence"/>
</dbReference>